<evidence type="ECO:0000256" key="9">
    <source>
        <dbReference type="ARBA" id="ARBA00022840"/>
    </source>
</evidence>
<comment type="subcellular location">
    <subcellularLocation>
        <location evidence="2">Cytoplasm</location>
    </subcellularLocation>
</comment>
<dbReference type="Pfam" id="PF03483">
    <property type="entry name" value="B3_4"/>
    <property type="match status" value="1"/>
</dbReference>
<dbReference type="InterPro" id="IPR020825">
    <property type="entry name" value="Phe-tRNA_synthase-like_B3/B4"/>
</dbReference>
<keyword evidence="9" id="KW-0067">ATP-binding</keyword>
<proteinExistence type="inferred from homology"/>
<keyword evidence="16" id="KW-1185">Reference proteome</keyword>
<comment type="cofactor">
    <cofactor evidence="1">
        <name>Mg(2+)</name>
        <dbReference type="ChEBI" id="CHEBI:18420"/>
    </cofactor>
</comment>
<dbReference type="SUPFAM" id="SSF56037">
    <property type="entry name" value="PheT/TilS domain"/>
    <property type="match status" value="1"/>
</dbReference>
<dbReference type="InterPro" id="IPR045864">
    <property type="entry name" value="aa-tRNA-synth_II/BPL/LPL"/>
</dbReference>
<dbReference type="InterPro" id="IPR041616">
    <property type="entry name" value="PheRS_beta_core"/>
</dbReference>
<evidence type="ECO:0000256" key="2">
    <source>
        <dbReference type="ARBA" id="ARBA00004496"/>
    </source>
</evidence>
<dbReference type="InterPro" id="IPR009061">
    <property type="entry name" value="DNA-bd_dom_put_sf"/>
</dbReference>
<evidence type="ECO:0000256" key="8">
    <source>
        <dbReference type="ARBA" id="ARBA00022741"/>
    </source>
</evidence>
<keyword evidence="10" id="KW-0460">Magnesium</keyword>
<keyword evidence="8" id="KW-0547">Nucleotide-binding</keyword>
<evidence type="ECO:0000259" key="14">
    <source>
        <dbReference type="PROSITE" id="PS51483"/>
    </source>
</evidence>
<keyword evidence="7" id="KW-0479">Metal-binding</keyword>
<dbReference type="SUPFAM" id="SSF55681">
    <property type="entry name" value="Class II aaRS and biotin synthetases"/>
    <property type="match status" value="1"/>
</dbReference>
<dbReference type="InterPro" id="IPR005147">
    <property type="entry name" value="tRNA_synthase_B5-dom"/>
</dbReference>
<feature type="domain" description="B5" evidence="14">
    <location>
        <begin position="312"/>
        <end position="393"/>
    </location>
</feature>
<dbReference type="SMART" id="SM00874">
    <property type="entry name" value="B5"/>
    <property type="match status" value="1"/>
</dbReference>
<dbReference type="InterPro" id="IPR040659">
    <property type="entry name" value="PhetRS_B1"/>
</dbReference>
<organism evidence="15 16">
    <name type="scientific">Aureococcus anophagefferens</name>
    <name type="common">Harmful bloom alga</name>
    <dbReference type="NCBI Taxonomy" id="44056"/>
    <lineage>
        <taxon>Eukaryota</taxon>
        <taxon>Sar</taxon>
        <taxon>Stramenopiles</taxon>
        <taxon>Ochrophyta</taxon>
        <taxon>Pelagophyceae</taxon>
        <taxon>Pelagomonadales</taxon>
        <taxon>Pelagomonadaceae</taxon>
        <taxon>Aureococcus</taxon>
    </lineage>
</organism>
<dbReference type="SMART" id="SM00873">
    <property type="entry name" value="B3_4"/>
    <property type="match status" value="1"/>
</dbReference>
<dbReference type="PANTHER" id="PTHR10947">
    <property type="entry name" value="PHENYLALANYL-TRNA SYNTHETASE BETA CHAIN AND LEUCINE-RICH REPEAT-CONTAINING PROTEIN 47"/>
    <property type="match status" value="1"/>
</dbReference>
<evidence type="ECO:0000256" key="6">
    <source>
        <dbReference type="ARBA" id="ARBA00022598"/>
    </source>
</evidence>
<dbReference type="InterPro" id="IPR045060">
    <property type="entry name" value="Phe-tRNA-ligase_IIc_bsu"/>
</dbReference>
<dbReference type="NCBIfam" id="TIGR00471">
    <property type="entry name" value="pheT_arch"/>
    <property type="match status" value="1"/>
</dbReference>
<accession>A0ABR1G4P6</accession>
<evidence type="ECO:0000256" key="7">
    <source>
        <dbReference type="ARBA" id="ARBA00022723"/>
    </source>
</evidence>
<evidence type="ECO:0000256" key="11">
    <source>
        <dbReference type="ARBA" id="ARBA00022917"/>
    </source>
</evidence>
<reference evidence="15 16" key="1">
    <citation type="submission" date="2024-03" db="EMBL/GenBank/DDBJ databases">
        <title>Aureococcus anophagefferens CCMP1851 and Kratosvirus quantuckense: Draft genome of a second virus-susceptible host strain in the model system.</title>
        <authorList>
            <person name="Chase E."/>
            <person name="Truchon A.R."/>
            <person name="Schepens W."/>
            <person name="Wilhelm S.W."/>
        </authorList>
    </citation>
    <scope>NUCLEOTIDE SEQUENCE [LARGE SCALE GENOMIC DNA]</scope>
    <source>
        <strain evidence="15 16">CCMP1851</strain>
    </source>
</reference>
<dbReference type="GO" id="GO:0016874">
    <property type="term" value="F:ligase activity"/>
    <property type="evidence" value="ECO:0007669"/>
    <property type="project" value="UniProtKB-KW"/>
</dbReference>
<dbReference type="Pfam" id="PF18262">
    <property type="entry name" value="PhetRS_B1"/>
    <property type="match status" value="1"/>
</dbReference>
<dbReference type="Pfam" id="PF17759">
    <property type="entry name" value="tRNA_synthFbeta"/>
    <property type="match status" value="1"/>
</dbReference>
<evidence type="ECO:0000256" key="3">
    <source>
        <dbReference type="ARBA" id="ARBA00007438"/>
    </source>
</evidence>
<dbReference type="CDD" id="cd00769">
    <property type="entry name" value="PheRS_beta_core"/>
    <property type="match status" value="1"/>
</dbReference>
<dbReference type="EMBL" id="JBBJCI010000124">
    <property type="protein sequence ID" value="KAK7247874.1"/>
    <property type="molecule type" value="Genomic_DNA"/>
</dbReference>
<dbReference type="Proteomes" id="UP001363151">
    <property type="component" value="Unassembled WGS sequence"/>
</dbReference>
<keyword evidence="6 15" id="KW-0436">Ligase</keyword>
<evidence type="ECO:0000256" key="13">
    <source>
        <dbReference type="ARBA" id="ARBA00033189"/>
    </source>
</evidence>
<dbReference type="PROSITE" id="PS51483">
    <property type="entry name" value="B5"/>
    <property type="match status" value="1"/>
</dbReference>
<dbReference type="Pfam" id="PF03484">
    <property type="entry name" value="B5"/>
    <property type="match status" value="1"/>
</dbReference>
<dbReference type="Gene3D" id="3.50.40.10">
    <property type="entry name" value="Phenylalanyl-trna Synthetase, Chain B, domain 3"/>
    <property type="match status" value="1"/>
</dbReference>
<dbReference type="InterPro" id="IPR005146">
    <property type="entry name" value="B3/B4_tRNA-bd"/>
</dbReference>
<dbReference type="Gene3D" id="3.30.56.10">
    <property type="match status" value="2"/>
</dbReference>
<evidence type="ECO:0000256" key="1">
    <source>
        <dbReference type="ARBA" id="ARBA00001946"/>
    </source>
</evidence>
<sequence>MPTVGLNRDDLFERLGKTYTQEEFELLCFEFGVELDDVTSEAEAASKMGMDAATIKAKGLSSAVEYAIDVPANRYDLLCMEGMARALRIFLGLEPTPQFELVEPEKRYTMTVDSDSTNAIRPFVCCAVLRGVSFEDPRVYKSFIDLQDKLHQNICRRRTIVAIGTHDLATLTPEFTYAARAPETIDFVPLTETEKSWKAKALLDHYKAAAECKHLKPYCGIIYDAPNYPVIRDAAGVVLSLPPIINGRHSRIQAHTTDVFIECTATDEYKANVVCNTVVAMFSEYCAFKVEPVDVVYTSNGAVTRTVATPDLAPRSMTAKLDDIRGVVGLTDAELTARGACALAEKMQLAPATYDAATDEVTVAVPCTRSDILHAVDVAEDVGIAYGYNNVPEKLPKTTTTGGPTRLNAFSDLLRDEVSRAGYVEILTHGLCRLDEQFDKLGHGDRADEKAKAVTLSNPSSEEFEIVRTSLLVGALKTLQHSKSHTVRGGLKLFEVSDVVARDAAADVGATNARKLVATYTGATAGFEVIHGLADRILACARVPPTDSYAGNSLKGYDAAKAAASEVHYAVDPVDDPTYFPGRCAHIVLVASDGAKTPIGTMGIVHPAVLANFDIDYPTSAIELDVEALAGCRACPPCGC</sequence>
<evidence type="ECO:0000313" key="16">
    <source>
        <dbReference type="Proteomes" id="UP001363151"/>
    </source>
</evidence>
<evidence type="ECO:0000256" key="10">
    <source>
        <dbReference type="ARBA" id="ARBA00022842"/>
    </source>
</evidence>
<evidence type="ECO:0000256" key="4">
    <source>
        <dbReference type="ARBA" id="ARBA00012814"/>
    </source>
</evidence>
<protein>
    <recommendedName>
        <fullName evidence="4">phenylalanine--tRNA ligase</fullName>
        <ecNumber evidence="4">6.1.1.20</ecNumber>
    </recommendedName>
    <alternativeName>
        <fullName evidence="13">Phenylalanyl-tRNA synthetase beta subunit</fullName>
    </alternativeName>
</protein>
<evidence type="ECO:0000256" key="12">
    <source>
        <dbReference type="ARBA" id="ARBA00023146"/>
    </source>
</evidence>
<gene>
    <name evidence="15" type="ORF">SO694_0008408</name>
</gene>
<comment type="caution">
    <text evidence="15">The sequence shown here is derived from an EMBL/GenBank/DDBJ whole genome shotgun (WGS) entry which is preliminary data.</text>
</comment>
<dbReference type="SUPFAM" id="SSF46955">
    <property type="entry name" value="Putative DNA-binding domain"/>
    <property type="match status" value="2"/>
</dbReference>
<keyword evidence="11" id="KW-0648">Protein biosynthesis</keyword>
<comment type="similarity">
    <text evidence="3">Belongs to the phenylalanyl-tRNA synthetase beta subunit family. Type 2 subfamily.</text>
</comment>
<name>A0ABR1G4P6_AURAN</name>
<dbReference type="InterPro" id="IPR004531">
    <property type="entry name" value="Phe-tRNA-synth_IIc_bsu_arc_euk"/>
</dbReference>
<dbReference type="EC" id="6.1.1.20" evidence="4"/>
<keyword evidence="12" id="KW-0030">Aminoacyl-tRNA synthetase</keyword>
<dbReference type="PANTHER" id="PTHR10947:SF0">
    <property type="entry name" value="PHENYLALANINE--TRNA LIGASE BETA SUBUNIT"/>
    <property type="match status" value="1"/>
</dbReference>
<evidence type="ECO:0000256" key="5">
    <source>
        <dbReference type="ARBA" id="ARBA00022490"/>
    </source>
</evidence>
<keyword evidence="5" id="KW-0963">Cytoplasm</keyword>
<dbReference type="Gene3D" id="3.30.930.10">
    <property type="entry name" value="Bira Bifunctional Protein, Domain 2"/>
    <property type="match status" value="1"/>
</dbReference>
<evidence type="ECO:0000313" key="15">
    <source>
        <dbReference type="EMBL" id="KAK7247874.1"/>
    </source>
</evidence>